<dbReference type="Gene3D" id="3.40.710.10">
    <property type="entry name" value="DD-peptidase/beta-lactamase superfamily"/>
    <property type="match status" value="2"/>
</dbReference>
<reference evidence="4 5" key="1">
    <citation type="submission" date="2018-12" db="EMBL/GenBank/DDBJ databases">
        <title>The Draft Genome Sequence of the Soil Bacterium Pedobacter tournemirensis R1.</title>
        <authorList>
            <person name="He J."/>
        </authorList>
    </citation>
    <scope>NUCLEOTIDE SEQUENCE [LARGE SCALE GENOMIC DNA]</scope>
    <source>
        <strain evidence="4 5">R1</strain>
    </source>
</reference>
<feature type="chain" id="PRO_5020186001" evidence="3">
    <location>
        <begin position="25"/>
        <end position="441"/>
    </location>
</feature>
<evidence type="ECO:0000313" key="5">
    <source>
        <dbReference type="Proteomes" id="UP000290848"/>
    </source>
</evidence>
<dbReference type="EMBL" id="RXOC01000016">
    <property type="protein sequence ID" value="RXF67644.1"/>
    <property type="molecule type" value="Genomic_DNA"/>
</dbReference>
<comment type="caution">
    <text evidence="4">The sequence shown here is derived from an EMBL/GenBank/DDBJ whole genome shotgun (WGS) entry which is preliminary data.</text>
</comment>
<evidence type="ECO:0000256" key="1">
    <source>
        <dbReference type="ARBA" id="ARBA00006096"/>
    </source>
</evidence>
<name>A0A4Q0M435_9SPHI</name>
<proteinExistence type="inferred from homology"/>
<dbReference type="GO" id="GO:0004185">
    <property type="term" value="F:serine-type carboxypeptidase activity"/>
    <property type="evidence" value="ECO:0007669"/>
    <property type="project" value="InterPro"/>
</dbReference>
<feature type="signal peptide" evidence="3">
    <location>
        <begin position="1"/>
        <end position="24"/>
    </location>
</feature>
<dbReference type="RefSeq" id="WP_128771015.1">
    <property type="nucleotide sequence ID" value="NZ_RXOC01000016.1"/>
</dbReference>
<dbReference type="InterPro" id="IPR000667">
    <property type="entry name" value="Peptidase_S13"/>
</dbReference>
<dbReference type="SUPFAM" id="SSF56601">
    <property type="entry name" value="beta-lactamase/transpeptidase-like"/>
    <property type="match status" value="1"/>
</dbReference>
<dbReference type="Proteomes" id="UP000290848">
    <property type="component" value="Unassembled WGS sequence"/>
</dbReference>
<keyword evidence="2" id="KW-0378">Hydrolase</keyword>
<dbReference type="PRINTS" id="PR00922">
    <property type="entry name" value="DADACBPTASE3"/>
</dbReference>
<evidence type="ECO:0000313" key="4">
    <source>
        <dbReference type="EMBL" id="RXF67644.1"/>
    </source>
</evidence>
<comment type="similarity">
    <text evidence="1">Belongs to the peptidase S13 family.</text>
</comment>
<sequence length="441" mass="50137">MKNMFAVRSGCLFILILLSISAAAQKISARKIRKLVEKSEILKDHFTGFALYDQDKNKMIYELNADKHFIPASNTKLFTFYTALNMIGDSIPGLRYVHKGDSLIFWGTGDPSLLHTYLKSTRVYEFLKNSPEKVFYAPENYSGDFFGRGWPLDNYNDYYQAEITALPLEDNVAIVFADKNRELQIRPSYLKRFLRRDATFRPGSFTVVRKVFGNEFIYPAMPVPDGFKQEIPWKTSTALTLALLQDTLKKTIGTVDIPMPSTASVLYSMPSDSVYRRMLLISDNFIAEQLLLTCSSLLGSKLSTDSAITYSRRNFLNDLTDTLQWVDGSGLSRHNLFTPRSVVILLNKIKDKVGNEERLHSLLPAGGVTGTLRLAYKTDNGLPFVWAKTGSLSNNHNQSGYLVTRKGRKLSFSFMNNNFIRPTSEIRTEMVRVITEIHNRF</sequence>
<dbReference type="InterPro" id="IPR012338">
    <property type="entry name" value="Beta-lactam/transpept-like"/>
</dbReference>
<dbReference type="AlphaFoldDB" id="A0A4Q0M435"/>
<organism evidence="4 5">
    <name type="scientific">Arcticibacter tournemirensis</name>
    <dbReference type="NCBI Taxonomy" id="699437"/>
    <lineage>
        <taxon>Bacteria</taxon>
        <taxon>Pseudomonadati</taxon>
        <taxon>Bacteroidota</taxon>
        <taxon>Sphingobacteriia</taxon>
        <taxon>Sphingobacteriales</taxon>
        <taxon>Sphingobacteriaceae</taxon>
        <taxon>Arcticibacter</taxon>
    </lineage>
</organism>
<dbReference type="GO" id="GO:0000270">
    <property type="term" value="P:peptidoglycan metabolic process"/>
    <property type="evidence" value="ECO:0007669"/>
    <property type="project" value="TreeGrafter"/>
</dbReference>
<dbReference type="Pfam" id="PF02113">
    <property type="entry name" value="Peptidase_S13"/>
    <property type="match status" value="1"/>
</dbReference>
<protein>
    <submittedName>
        <fullName evidence="4">Peptidase S13</fullName>
    </submittedName>
</protein>
<evidence type="ECO:0000256" key="2">
    <source>
        <dbReference type="ARBA" id="ARBA00022801"/>
    </source>
</evidence>
<gene>
    <name evidence="4" type="ORF">EKH83_18850</name>
</gene>
<dbReference type="GO" id="GO:0006508">
    <property type="term" value="P:proteolysis"/>
    <property type="evidence" value="ECO:0007669"/>
    <property type="project" value="InterPro"/>
</dbReference>
<dbReference type="PANTHER" id="PTHR30023">
    <property type="entry name" value="D-ALANYL-D-ALANINE CARBOXYPEPTIDASE"/>
    <property type="match status" value="1"/>
</dbReference>
<accession>A0A4Q0M435</accession>
<dbReference type="PANTHER" id="PTHR30023:SF0">
    <property type="entry name" value="PENICILLIN-SENSITIVE CARBOXYPEPTIDASE A"/>
    <property type="match status" value="1"/>
</dbReference>
<evidence type="ECO:0000256" key="3">
    <source>
        <dbReference type="SAM" id="SignalP"/>
    </source>
</evidence>
<keyword evidence="3" id="KW-0732">Signal</keyword>